<evidence type="ECO:0000256" key="1">
    <source>
        <dbReference type="ARBA" id="ARBA00001528"/>
    </source>
</evidence>
<keyword evidence="3" id="KW-0663">Pyridoxal phosphate</keyword>
<evidence type="ECO:0000256" key="2">
    <source>
        <dbReference type="ARBA" id="ARBA00001933"/>
    </source>
</evidence>
<accession>A0ABQ7BE41</accession>
<dbReference type="InterPro" id="IPR039429">
    <property type="entry name" value="SHMT-like_dom"/>
</dbReference>
<reference evidence="5 6" key="1">
    <citation type="journal article" date="2020" name="BMC Genomics">
        <title>Intraspecific diversification of the crop wild relative Brassica cretica Lam. using demographic model selection.</title>
        <authorList>
            <person name="Kioukis A."/>
            <person name="Michalopoulou V.A."/>
            <person name="Briers L."/>
            <person name="Pirintsos S."/>
            <person name="Studholme D.J."/>
            <person name="Pavlidis P."/>
            <person name="Sarris P.F."/>
        </authorList>
    </citation>
    <scope>NUCLEOTIDE SEQUENCE [LARGE SCALE GENOMIC DNA]</scope>
    <source>
        <strain evidence="6">cv. PFS-1207/04</strain>
    </source>
</reference>
<dbReference type="InterPro" id="IPR015422">
    <property type="entry name" value="PyrdxlP-dep_Trfase_small"/>
</dbReference>
<feature type="domain" description="Serine hydroxymethyltransferase-like" evidence="4">
    <location>
        <begin position="5"/>
        <end position="67"/>
    </location>
</feature>
<dbReference type="EMBL" id="QGKV02001507">
    <property type="protein sequence ID" value="KAF3530411.1"/>
    <property type="molecule type" value="Genomic_DNA"/>
</dbReference>
<protein>
    <recommendedName>
        <fullName evidence="4">Serine hydroxymethyltransferase-like domain-containing protein</fullName>
    </recommendedName>
</protein>
<evidence type="ECO:0000259" key="4">
    <source>
        <dbReference type="Pfam" id="PF00464"/>
    </source>
</evidence>
<evidence type="ECO:0000256" key="3">
    <source>
        <dbReference type="ARBA" id="ARBA00022898"/>
    </source>
</evidence>
<dbReference type="Pfam" id="PF00464">
    <property type="entry name" value="SHMT"/>
    <property type="match status" value="1"/>
</dbReference>
<dbReference type="PANTHER" id="PTHR11680:SF7">
    <property type="entry name" value="SERINE HYDROXYMETHYLTRANSFERASE 7"/>
    <property type="match status" value="1"/>
</dbReference>
<gene>
    <name evidence="5" type="ORF">DY000_02037940</name>
</gene>
<dbReference type="Proteomes" id="UP000266723">
    <property type="component" value="Unassembled WGS sequence"/>
</dbReference>
<comment type="cofactor">
    <cofactor evidence="2">
        <name>pyridoxal 5'-phosphate</name>
        <dbReference type="ChEBI" id="CHEBI:597326"/>
    </cofactor>
</comment>
<comment type="caution">
    <text evidence="5">The sequence shown here is derived from an EMBL/GenBank/DDBJ whole genome shotgun (WGS) entry which is preliminary data.</text>
</comment>
<dbReference type="InterPro" id="IPR049943">
    <property type="entry name" value="Ser_HO-MeTrfase-like"/>
</dbReference>
<keyword evidence="6" id="KW-1185">Reference proteome</keyword>
<evidence type="ECO:0000313" key="6">
    <source>
        <dbReference type="Proteomes" id="UP000266723"/>
    </source>
</evidence>
<evidence type="ECO:0000313" key="5">
    <source>
        <dbReference type="EMBL" id="KAF3530411.1"/>
    </source>
</evidence>
<sequence>MQAGGGIDNHLLLWDLTPLGLTGKVYDKVCEMCHITLNKTAIFGDNGTPAMRTRGCIESDFETIVDFLRKAAHITSALQRKFGKPHKELCYEMHASSYHRYIAAAQQGAKTNHRSIVYASESSVSCTLCWEMRVLCSVEEGLDLSSIHRKKEAMKSFEKVIKFSEKLNFEA</sequence>
<proteinExistence type="predicted"/>
<organism evidence="5 6">
    <name type="scientific">Brassica cretica</name>
    <name type="common">Mustard</name>
    <dbReference type="NCBI Taxonomy" id="69181"/>
    <lineage>
        <taxon>Eukaryota</taxon>
        <taxon>Viridiplantae</taxon>
        <taxon>Streptophyta</taxon>
        <taxon>Embryophyta</taxon>
        <taxon>Tracheophyta</taxon>
        <taxon>Spermatophyta</taxon>
        <taxon>Magnoliopsida</taxon>
        <taxon>eudicotyledons</taxon>
        <taxon>Gunneridae</taxon>
        <taxon>Pentapetalae</taxon>
        <taxon>rosids</taxon>
        <taxon>malvids</taxon>
        <taxon>Brassicales</taxon>
        <taxon>Brassicaceae</taxon>
        <taxon>Brassiceae</taxon>
        <taxon>Brassica</taxon>
    </lineage>
</organism>
<comment type="catalytic activity">
    <reaction evidence="1">
        <text>(6R)-5,10-methylene-5,6,7,8-tetrahydrofolate + glycine + H2O = (6S)-5,6,7,8-tetrahydrofolate + L-serine</text>
        <dbReference type="Rhea" id="RHEA:15481"/>
        <dbReference type="ChEBI" id="CHEBI:15377"/>
        <dbReference type="ChEBI" id="CHEBI:15636"/>
        <dbReference type="ChEBI" id="CHEBI:33384"/>
        <dbReference type="ChEBI" id="CHEBI:57305"/>
        <dbReference type="ChEBI" id="CHEBI:57453"/>
        <dbReference type="EC" id="2.1.2.1"/>
    </reaction>
</comment>
<dbReference type="SUPFAM" id="SSF53383">
    <property type="entry name" value="PLP-dependent transferases"/>
    <property type="match status" value="1"/>
</dbReference>
<dbReference type="Gene3D" id="3.90.1150.10">
    <property type="entry name" value="Aspartate Aminotransferase, domain 1"/>
    <property type="match status" value="1"/>
</dbReference>
<dbReference type="InterPro" id="IPR015424">
    <property type="entry name" value="PyrdxlP-dep_Trfase"/>
</dbReference>
<name>A0ABQ7BE41_BRACR</name>
<dbReference type="PANTHER" id="PTHR11680">
    <property type="entry name" value="SERINE HYDROXYMETHYLTRANSFERASE"/>
    <property type="match status" value="1"/>
</dbReference>